<dbReference type="EMBL" id="JAUEPT010000122">
    <property type="protein sequence ID" value="KAK0431130.1"/>
    <property type="molecule type" value="Genomic_DNA"/>
</dbReference>
<gene>
    <name evidence="1" type="ORF">EV421DRAFT_1743380</name>
</gene>
<accession>A0AA39IWI4</accession>
<reference evidence="1" key="1">
    <citation type="submission" date="2023-06" db="EMBL/GenBank/DDBJ databases">
        <authorList>
            <consortium name="Lawrence Berkeley National Laboratory"/>
            <person name="Ahrendt S."/>
            <person name="Sahu N."/>
            <person name="Indic B."/>
            <person name="Wong-Bajracharya J."/>
            <person name="Merenyi Z."/>
            <person name="Ke H.-M."/>
            <person name="Monk M."/>
            <person name="Kocsube S."/>
            <person name="Drula E."/>
            <person name="Lipzen A."/>
            <person name="Balint B."/>
            <person name="Henrissat B."/>
            <person name="Andreopoulos B."/>
            <person name="Martin F.M."/>
            <person name="Harder C.B."/>
            <person name="Rigling D."/>
            <person name="Ford K.L."/>
            <person name="Foster G.D."/>
            <person name="Pangilinan J."/>
            <person name="Papanicolaou A."/>
            <person name="Barry K."/>
            <person name="LaButti K."/>
            <person name="Viragh M."/>
            <person name="Koriabine M."/>
            <person name="Yan M."/>
            <person name="Riley R."/>
            <person name="Champramary S."/>
            <person name="Plett K.L."/>
            <person name="Tsai I.J."/>
            <person name="Slot J."/>
            <person name="Sipos G."/>
            <person name="Plett J."/>
            <person name="Nagy L.G."/>
            <person name="Grigoriev I.V."/>
        </authorList>
    </citation>
    <scope>NUCLEOTIDE SEQUENCE</scope>
    <source>
        <strain evidence="1">FPL87.14</strain>
    </source>
</reference>
<sequence>MSVISDVSPVGPPISRILVELTTKIFLCTQDGLLKVGDWESTMHIIASVCRGWRAIMLTGCPDLWRALDLDLRDRGNSSLEVSRLKDFVSCALKRTRNRPLLIWFCSPTTDVGIQAAASQEIFRLLIHQAAHWQTVSLCIDYHHLALLEGIQNSSPPLRAFSINLSQSGNLYSDNVRALEFASALEQVSISGLPRGAVVYLDTSSLMEFEEHQLSIEANILDTWIALLPFAKNLSSVAMWYGDILGVVYGRRSHALLSKVTSFSSGSIDVFDAVTLPKLTLLSLSTISERVNPLTLTAAKRMLVCSNTSHTLRGLEIRNVPLTDDILSIFDLSPCLDQVTLECNLWTPETETIIRRLLTVKLAHYDMNGGLTCTPLLSRLRLTIGHHPQPFSISFYNEGLVDMMEVRQPENPDGCFNLRINVEDSIQQVTFGPLTSELRSRLCQYHEQGCCLSLTVGSTTDEHITPVCGSRSW</sequence>
<comment type="caution">
    <text evidence="1">The sequence shown here is derived from an EMBL/GenBank/DDBJ whole genome shotgun (WGS) entry which is preliminary data.</text>
</comment>
<dbReference type="AlphaFoldDB" id="A0AA39IWI4"/>
<dbReference type="Proteomes" id="UP001175226">
    <property type="component" value="Unassembled WGS sequence"/>
</dbReference>
<organism evidence="1 2">
    <name type="scientific">Armillaria borealis</name>
    <dbReference type="NCBI Taxonomy" id="47425"/>
    <lineage>
        <taxon>Eukaryota</taxon>
        <taxon>Fungi</taxon>
        <taxon>Dikarya</taxon>
        <taxon>Basidiomycota</taxon>
        <taxon>Agaricomycotina</taxon>
        <taxon>Agaricomycetes</taxon>
        <taxon>Agaricomycetidae</taxon>
        <taxon>Agaricales</taxon>
        <taxon>Marasmiineae</taxon>
        <taxon>Physalacriaceae</taxon>
        <taxon>Armillaria</taxon>
    </lineage>
</organism>
<evidence type="ECO:0000313" key="1">
    <source>
        <dbReference type="EMBL" id="KAK0431130.1"/>
    </source>
</evidence>
<name>A0AA39IWI4_9AGAR</name>
<evidence type="ECO:0000313" key="2">
    <source>
        <dbReference type="Proteomes" id="UP001175226"/>
    </source>
</evidence>
<protein>
    <recommendedName>
        <fullName evidence="3">F-box domain-containing protein</fullName>
    </recommendedName>
</protein>
<keyword evidence="2" id="KW-1185">Reference proteome</keyword>
<evidence type="ECO:0008006" key="3">
    <source>
        <dbReference type="Google" id="ProtNLM"/>
    </source>
</evidence>
<proteinExistence type="predicted"/>